<dbReference type="OrthoDB" id="218743at2"/>
<organism evidence="3 4">
    <name type="scientific">Litoreibacter roseus</name>
    <dbReference type="NCBI Taxonomy" id="2601869"/>
    <lineage>
        <taxon>Bacteria</taxon>
        <taxon>Pseudomonadati</taxon>
        <taxon>Pseudomonadota</taxon>
        <taxon>Alphaproteobacteria</taxon>
        <taxon>Rhodobacterales</taxon>
        <taxon>Roseobacteraceae</taxon>
        <taxon>Litoreibacter</taxon>
    </lineage>
</organism>
<dbReference type="NCBIfam" id="TIGR03370">
    <property type="entry name" value="VPLPA-CTERM"/>
    <property type="match status" value="1"/>
</dbReference>
<evidence type="ECO:0000256" key="2">
    <source>
        <dbReference type="SAM" id="SignalP"/>
    </source>
</evidence>
<keyword evidence="1" id="KW-1133">Transmembrane helix</keyword>
<evidence type="ECO:0000313" key="3">
    <source>
        <dbReference type="EMBL" id="GFE63449.1"/>
    </source>
</evidence>
<dbReference type="AlphaFoldDB" id="A0A6N6JDJ7"/>
<evidence type="ECO:0008006" key="5">
    <source>
        <dbReference type="Google" id="ProtNLM"/>
    </source>
</evidence>
<dbReference type="EMBL" id="BLJE01000001">
    <property type="protein sequence ID" value="GFE63449.1"/>
    <property type="molecule type" value="Genomic_DNA"/>
</dbReference>
<keyword evidence="1" id="KW-0472">Membrane</keyword>
<evidence type="ECO:0000313" key="4">
    <source>
        <dbReference type="Proteomes" id="UP000436822"/>
    </source>
</evidence>
<keyword evidence="2" id="KW-0732">Signal</keyword>
<reference evidence="3 4" key="1">
    <citation type="submission" date="2019-12" db="EMBL/GenBank/DDBJ databases">
        <title>Litoreibacter badius sp. nov., a novel bacteriochlorophyll a-containing bacterium in the genus Litoreibacter.</title>
        <authorList>
            <person name="Kanamuro M."/>
            <person name="Takabe Y."/>
            <person name="Mori K."/>
            <person name="Takaichi S."/>
            <person name="Hanada S."/>
        </authorList>
    </citation>
    <scope>NUCLEOTIDE SEQUENCE [LARGE SCALE GENOMIC DNA]</scope>
    <source>
        <strain evidence="3 4">K6</strain>
    </source>
</reference>
<evidence type="ECO:0000256" key="1">
    <source>
        <dbReference type="SAM" id="Phobius"/>
    </source>
</evidence>
<accession>A0A6N6JDJ7</accession>
<feature type="transmembrane region" description="Helical" evidence="1">
    <location>
        <begin position="193"/>
        <end position="213"/>
    </location>
</feature>
<dbReference type="RefSeq" id="WP_159804384.1">
    <property type="nucleotide sequence ID" value="NZ_BLJE01000001.1"/>
</dbReference>
<keyword evidence="1" id="KW-0812">Transmembrane</keyword>
<dbReference type="Proteomes" id="UP000436822">
    <property type="component" value="Unassembled WGS sequence"/>
</dbReference>
<keyword evidence="4" id="KW-1185">Reference proteome</keyword>
<protein>
    <recommendedName>
        <fullName evidence="5">VPLPA-CTERM protein sorting domain-containing protein</fullName>
    </recommendedName>
</protein>
<gene>
    <name evidence="3" type="ORF">KIN_05230</name>
</gene>
<feature type="signal peptide" evidence="2">
    <location>
        <begin position="1"/>
        <end position="21"/>
    </location>
</feature>
<name>A0A6N6JDJ7_9RHOB</name>
<comment type="caution">
    <text evidence="3">The sequence shown here is derived from an EMBL/GenBank/DDBJ whole genome shotgun (WGS) entry which is preliminary data.</text>
</comment>
<proteinExistence type="predicted"/>
<feature type="chain" id="PRO_5026948740" description="VPLPA-CTERM protein sorting domain-containing protein" evidence="2">
    <location>
        <begin position="22"/>
        <end position="219"/>
    </location>
</feature>
<dbReference type="InterPro" id="IPR022472">
    <property type="entry name" value="VPLPA-CTERM"/>
</dbReference>
<sequence>MALKPLLLSLMVVGAGGAASASTIDFNSFAHSDNVTSVMSSDGLVSANVTASGGINQAWAFNTNLTTTRDNDLEGPFDSFNGTSPDGYDAGNVLIIQENLNTSADDNAGGGSITFQFAEAVTLLGFGLFDDAVVTITSVSGGTTFTGSLPVPAADGKYDNFDVGSLFENVTDLTFTLDGSGAIDDLRFALTPIPVPAALPMLLAGIGGLGLVARRRARR</sequence>